<dbReference type="GO" id="GO:0051453">
    <property type="term" value="P:regulation of intracellular pH"/>
    <property type="evidence" value="ECO:0007669"/>
    <property type="project" value="TreeGrafter"/>
</dbReference>
<dbReference type="InterPro" id="IPR006153">
    <property type="entry name" value="Cation/H_exchanger_TM"/>
</dbReference>
<evidence type="ECO:0000313" key="14">
    <source>
        <dbReference type="Proteomes" id="UP000550707"/>
    </source>
</evidence>
<evidence type="ECO:0000256" key="10">
    <source>
        <dbReference type="SAM" id="Phobius"/>
    </source>
</evidence>
<evidence type="ECO:0000256" key="8">
    <source>
        <dbReference type="ARBA" id="ARBA00023201"/>
    </source>
</evidence>
<dbReference type="Proteomes" id="UP000550707">
    <property type="component" value="Unassembled WGS sequence"/>
</dbReference>
<evidence type="ECO:0000259" key="12">
    <source>
        <dbReference type="Pfam" id="PF00999"/>
    </source>
</evidence>
<organism evidence="13 14">
    <name type="scientific">Molossus molossus</name>
    <name type="common">Pallas' mastiff bat</name>
    <name type="synonym">Vespertilio molossus</name>
    <dbReference type="NCBI Taxonomy" id="27622"/>
    <lineage>
        <taxon>Eukaryota</taxon>
        <taxon>Metazoa</taxon>
        <taxon>Chordata</taxon>
        <taxon>Craniata</taxon>
        <taxon>Vertebrata</taxon>
        <taxon>Euteleostomi</taxon>
        <taxon>Mammalia</taxon>
        <taxon>Eutheria</taxon>
        <taxon>Laurasiatheria</taxon>
        <taxon>Chiroptera</taxon>
        <taxon>Yangochiroptera</taxon>
        <taxon>Molossidae</taxon>
        <taxon>Molossus</taxon>
    </lineage>
</organism>
<keyword evidence="3 10" id="KW-0812">Transmembrane</keyword>
<evidence type="ECO:0000313" key="13">
    <source>
        <dbReference type="EMBL" id="KAF6408087.1"/>
    </source>
</evidence>
<feature type="domain" description="Cation/H+ exchanger transmembrane" evidence="12">
    <location>
        <begin position="56"/>
        <end position="169"/>
    </location>
</feature>
<dbReference type="PANTHER" id="PTHR10110:SF56">
    <property type="entry name" value="SODIUM_HYDROGEN EXCHANGER 5"/>
    <property type="match status" value="1"/>
</dbReference>
<dbReference type="PRINTS" id="PR01084">
    <property type="entry name" value="NAHEXCHNGR"/>
</dbReference>
<evidence type="ECO:0000256" key="5">
    <source>
        <dbReference type="ARBA" id="ARBA00023053"/>
    </source>
</evidence>
<dbReference type="Pfam" id="PF00999">
    <property type="entry name" value="Na_H_Exchanger"/>
    <property type="match status" value="1"/>
</dbReference>
<comment type="subcellular location">
    <subcellularLocation>
        <location evidence="1">Membrane</location>
        <topology evidence="1">Multi-pass membrane protein</topology>
    </subcellularLocation>
</comment>
<keyword evidence="6" id="KW-0406">Ion transport</keyword>
<evidence type="ECO:0000256" key="4">
    <source>
        <dbReference type="ARBA" id="ARBA00022989"/>
    </source>
</evidence>
<evidence type="ECO:0000256" key="3">
    <source>
        <dbReference type="ARBA" id="ARBA00022692"/>
    </source>
</evidence>
<feature type="transmembrane region" description="Helical" evidence="10">
    <location>
        <begin position="109"/>
        <end position="125"/>
    </location>
</feature>
<dbReference type="GO" id="GO:0005886">
    <property type="term" value="C:plasma membrane"/>
    <property type="evidence" value="ECO:0007669"/>
    <property type="project" value="TreeGrafter"/>
</dbReference>
<feature type="transmembrane region" description="Helical" evidence="10">
    <location>
        <begin position="80"/>
        <end position="97"/>
    </location>
</feature>
<keyword evidence="14" id="KW-1185">Reference proteome</keyword>
<accession>A0A7J8CB72</accession>
<evidence type="ECO:0000256" key="1">
    <source>
        <dbReference type="ARBA" id="ARBA00004141"/>
    </source>
</evidence>
<dbReference type="PANTHER" id="PTHR10110">
    <property type="entry name" value="SODIUM/HYDROGEN EXCHANGER"/>
    <property type="match status" value="1"/>
</dbReference>
<keyword evidence="2" id="KW-0813">Transport</keyword>
<dbReference type="GO" id="GO:0015386">
    <property type="term" value="F:potassium:proton antiporter activity"/>
    <property type="evidence" value="ECO:0007669"/>
    <property type="project" value="TreeGrafter"/>
</dbReference>
<feature type="transmembrane region" description="Helical" evidence="10">
    <location>
        <begin position="48"/>
        <end position="68"/>
    </location>
</feature>
<dbReference type="GO" id="GO:0098719">
    <property type="term" value="P:sodium ion import across plasma membrane"/>
    <property type="evidence" value="ECO:0007669"/>
    <property type="project" value="TreeGrafter"/>
</dbReference>
<dbReference type="InterPro" id="IPR018422">
    <property type="entry name" value="Cation/H_exchanger_CPA1"/>
</dbReference>
<evidence type="ECO:0000256" key="11">
    <source>
        <dbReference type="SAM" id="SignalP"/>
    </source>
</evidence>
<dbReference type="GO" id="GO:0015385">
    <property type="term" value="F:sodium:proton antiporter activity"/>
    <property type="evidence" value="ECO:0007669"/>
    <property type="project" value="InterPro"/>
</dbReference>
<name>A0A7J8CB72_MOLMO</name>
<keyword evidence="8" id="KW-0739">Sodium transport</keyword>
<reference evidence="13 14" key="1">
    <citation type="journal article" date="2020" name="Nature">
        <title>Six reference-quality genomes reveal evolution of bat adaptations.</title>
        <authorList>
            <person name="Jebb D."/>
            <person name="Huang Z."/>
            <person name="Pippel M."/>
            <person name="Hughes G.M."/>
            <person name="Lavrichenko K."/>
            <person name="Devanna P."/>
            <person name="Winkler S."/>
            <person name="Jermiin L.S."/>
            <person name="Skirmuntt E.C."/>
            <person name="Katzourakis A."/>
            <person name="Burkitt-Gray L."/>
            <person name="Ray D.A."/>
            <person name="Sullivan K.A.M."/>
            <person name="Roscito J.G."/>
            <person name="Kirilenko B.M."/>
            <person name="Davalos L.M."/>
            <person name="Corthals A.P."/>
            <person name="Power M.L."/>
            <person name="Jones G."/>
            <person name="Ransome R.D."/>
            <person name="Dechmann D.K.N."/>
            <person name="Locatelli A.G."/>
            <person name="Puechmaille S.J."/>
            <person name="Fedrigo O."/>
            <person name="Jarvis E.D."/>
            <person name="Hiller M."/>
            <person name="Vernes S.C."/>
            <person name="Myers E.W."/>
            <person name="Teeling E.C."/>
        </authorList>
    </citation>
    <scope>NUCLEOTIDE SEQUENCE [LARGE SCALE GENOMIC DNA]</scope>
    <source>
        <strain evidence="13">MMolMol1</strain>
        <tissue evidence="13">Muscle</tissue>
    </source>
</reference>
<dbReference type="AlphaFoldDB" id="A0A7J8CB72"/>
<evidence type="ECO:0000256" key="9">
    <source>
        <dbReference type="SAM" id="MobiDB-lite"/>
    </source>
</evidence>
<evidence type="ECO:0000256" key="2">
    <source>
        <dbReference type="ARBA" id="ARBA00022448"/>
    </source>
</evidence>
<protein>
    <submittedName>
        <fullName evidence="13">Solute carrier family 9 member A5</fullName>
    </submittedName>
</protein>
<evidence type="ECO:0000256" key="6">
    <source>
        <dbReference type="ARBA" id="ARBA00023065"/>
    </source>
</evidence>
<feature type="transmembrane region" description="Helical" evidence="10">
    <location>
        <begin position="137"/>
        <end position="159"/>
    </location>
</feature>
<sequence>MLRAALSLLGLPLVVAAATEEPTQEPGSPGEPPPELALFRWQWHEVEAPYLVALWILVASLAKIVFHLSRKVTSLVPESCLLILLGLVLGGIVLAVAKKAEYQLEPGTFFLFLLPPIVLDSGYFMPSRLFFDNLGAILTYAVVGTLWNAFTTGAALWGLQQAGLVAAVILTVESEEEESYSSETEKEDDEGIIFVARATSEVLQEGKVSGSLEVCPSPRIIPPSPTCAEKELPWKSGQGDLAVYVSSETTKIVPVDMQMGWNQSISSLESLASPPCTQAPTMTCLPPCPLATEEPQAPFGLPSDLHPSFAFPPSLAKAGRSRSESSADIPQQQELQSLMEHEDHSNLSPGTANSHWCIQFNRGGRL</sequence>
<dbReference type="EMBL" id="JACASF010000021">
    <property type="protein sequence ID" value="KAF6408087.1"/>
    <property type="molecule type" value="Genomic_DNA"/>
</dbReference>
<gene>
    <name evidence="13" type="ORF">HJG59_016919</name>
</gene>
<keyword evidence="7 10" id="KW-0472">Membrane</keyword>
<feature type="signal peptide" evidence="11">
    <location>
        <begin position="1"/>
        <end position="16"/>
    </location>
</feature>
<keyword evidence="5" id="KW-0915">Sodium</keyword>
<keyword evidence="4 10" id="KW-1133">Transmembrane helix</keyword>
<keyword evidence="11" id="KW-0732">Signal</keyword>
<comment type="caution">
    <text evidence="13">The sequence shown here is derived from an EMBL/GenBank/DDBJ whole genome shotgun (WGS) entry which is preliminary data.</text>
</comment>
<proteinExistence type="predicted"/>
<dbReference type="InterPro" id="IPR004709">
    <property type="entry name" value="NaH_exchanger"/>
</dbReference>
<feature type="region of interest" description="Disordered" evidence="9">
    <location>
        <begin position="310"/>
        <end position="332"/>
    </location>
</feature>
<feature type="chain" id="PRO_5029754694" evidence="11">
    <location>
        <begin position="17"/>
        <end position="366"/>
    </location>
</feature>
<evidence type="ECO:0000256" key="7">
    <source>
        <dbReference type="ARBA" id="ARBA00023136"/>
    </source>
</evidence>